<keyword evidence="2" id="KW-1185">Reference proteome</keyword>
<evidence type="ECO:0000313" key="1">
    <source>
        <dbReference type="EMBL" id="PXV82503.1"/>
    </source>
</evidence>
<comment type="caution">
    <text evidence="1">The sequence shown here is derived from an EMBL/GenBank/DDBJ whole genome shotgun (WGS) entry which is preliminary data.</text>
</comment>
<proteinExistence type="predicted"/>
<dbReference type="Proteomes" id="UP000247780">
    <property type="component" value="Unassembled WGS sequence"/>
</dbReference>
<gene>
    <name evidence="1" type="ORF">C8R14_10775</name>
</gene>
<name>A0ABX5M9S9_9PROT</name>
<dbReference type="EMBL" id="QICQ01000007">
    <property type="protein sequence ID" value="PXV82503.1"/>
    <property type="molecule type" value="Genomic_DNA"/>
</dbReference>
<accession>A0ABX5M9S9</accession>
<organism evidence="1 2">
    <name type="scientific">Nitrosomonas eutropha</name>
    <dbReference type="NCBI Taxonomy" id="916"/>
    <lineage>
        <taxon>Bacteria</taxon>
        <taxon>Pseudomonadati</taxon>
        <taxon>Pseudomonadota</taxon>
        <taxon>Betaproteobacteria</taxon>
        <taxon>Nitrosomonadales</taxon>
        <taxon>Nitrosomonadaceae</taxon>
        <taxon>Nitrosomonas</taxon>
    </lineage>
</organism>
<reference evidence="1 2" key="1">
    <citation type="submission" date="2018-04" db="EMBL/GenBank/DDBJ databases">
        <title>Active sludge and wastewater microbial communities from Klosterneuburg, Austria.</title>
        <authorList>
            <person name="Wagner M."/>
        </authorList>
    </citation>
    <scope>NUCLEOTIDE SEQUENCE [LARGE SCALE GENOMIC DNA]</scope>
    <source>
        <strain evidence="1 2">Nm 57</strain>
    </source>
</reference>
<evidence type="ECO:0000313" key="2">
    <source>
        <dbReference type="Proteomes" id="UP000247780"/>
    </source>
</evidence>
<dbReference type="RefSeq" id="WP_011634504.1">
    <property type="nucleotide sequence ID" value="NZ_QICQ01000007.1"/>
</dbReference>
<protein>
    <submittedName>
        <fullName evidence="1">Uncharacterized protein</fullName>
    </submittedName>
</protein>
<sequence>MSAINLSGGVSLEPTGQHVQVYIVRGHGTGQSDTGTYGDPVRWAGALEMTGDHARVSGLNLMDTSSGRFTVVNAAALHGWLRKQGVKKITYERLVDGQMQTHEVEI</sequence>